<dbReference type="OrthoDB" id="6401538at2"/>
<evidence type="ECO:0000313" key="1">
    <source>
        <dbReference type="EMBL" id="SDJ26125.1"/>
    </source>
</evidence>
<dbReference type="RefSeq" id="WP_090365024.1">
    <property type="nucleotide sequence ID" value="NZ_FNEM01000006.1"/>
</dbReference>
<dbReference type="AlphaFoldDB" id="A0A1G8SBJ7"/>
<name>A0A1G8SBJ7_9GAMM</name>
<gene>
    <name evidence="1" type="ORF">SAMN04488540_106117</name>
</gene>
<proteinExistence type="predicted"/>
<keyword evidence="2" id="KW-1185">Reference proteome</keyword>
<dbReference type="Proteomes" id="UP000199527">
    <property type="component" value="Unassembled WGS sequence"/>
</dbReference>
<reference evidence="2" key="1">
    <citation type="submission" date="2016-10" db="EMBL/GenBank/DDBJ databases">
        <authorList>
            <person name="Varghese N."/>
            <person name="Submissions S."/>
        </authorList>
    </citation>
    <scope>NUCLEOTIDE SEQUENCE [LARGE SCALE GENOMIC DNA]</scope>
    <source>
        <strain evidence="2">DSM 23317</strain>
    </source>
</reference>
<dbReference type="InterPro" id="IPR021422">
    <property type="entry name" value="DUF3069"/>
</dbReference>
<dbReference type="EMBL" id="FNEM01000006">
    <property type="protein sequence ID" value="SDJ26125.1"/>
    <property type="molecule type" value="Genomic_DNA"/>
</dbReference>
<dbReference type="SUPFAM" id="SSF158675">
    <property type="entry name" value="Sama2622-like"/>
    <property type="match status" value="1"/>
</dbReference>
<protein>
    <recommendedName>
        <fullName evidence="3">DUF3069 domain-containing protein</fullName>
    </recommendedName>
</protein>
<sequence length="128" mass="14060">MSDTPTLAPELQTIADFYQLEPEGHAGLASIYEAIEAPLREDFERLPASAQNIMGSFEQLHASVTYNLLGATAEALRMTQDADITEEQKASHLESVLGHGIKLMLKNLKAARRNPVLKRQLNAPFANS</sequence>
<dbReference type="InterPro" id="IPR023132">
    <property type="entry name" value="Sama2622-like_sf"/>
</dbReference>
<evidence type="ECO:0008006" key="3">
    <source>
        <dbReference type="Google" id="ProtNLM"/>
    </source>
</evidence>
<evidence type="ECO:0000313" key="2">
    <source>
        <dbReference type="Proteomes" id="UP000199527"/>
    </source>
</evidence>
<accession>A0A1G8SBJ7</accession>
<dbReference type="Pfam" id="PF11269">
    <property type="entry name" value="DUF3069"/>
    <property type="match status" value="1"/>
</dbReference>
<organism evidence="1 2">
    <name type="scientific">Ferrimonas sediminum</name>
    <dbReference type="NCBI Taxonomy" id="718193"/>
    <lineage>
        <taxon>Bacteria</taxon>
        <taxon>Pseudomonadati</taxon>
        <taxon>Pseudomonadota</taxon>
        <taxon>Gammaproteobacteria</taxon>
        <taxon>Alteromonadales</taxon>
        <taxon>Ferrimonadaceae</taxon>
        <taxon>Ferrimonas</taxon>
    </lineage>
</organism>